<dbReference type="GO" id="GO:0090313">
    <property type="term" value="P:regulation of protein targeting to membrane"/>
    <property type="evidence" value="ECO:0007669"/>
    <property type="project" value="TreeGrafter"/>
</dbReference>
<dbReference type="GO" id="GO:0005886">
    <property type="term" value="C:plasma membrane"/>
    <property type="evidence" value="ECO:0007669"/>
    <property type="project" value="TreeGrafter"/>
</dbReference>
<dbReference type="InterPro" id="IPR052894">
    <property type="entry name" value="AsmA-related"/>
</dbReference>
<dbReference type="PANTHER" id="PTHR30441">
    <property type="entry name" value="DUF748 DOMAIN-CONTAINING PROTEIN"/>
    <property type="match status" value="1"/>
</dbReference>
<dbReference type="Proteomes" id="UP000414233">
    <property type="component" value="Unassembled WGS sequence"/>
</dbReference>
<dbReference type="EMBL" id="CABPRZ010000016">
    <property type="protein sequence ID" value="VVE33245.1"/>
    <property type="molecule type" value="Genomic_DNA"/>
</dbReference>
<evidence type="ECO:0000313" key="4">
    <source>
        <dbReference type="Proteomes" id="UP000414233"/>
    </source>
</evidence>
<dbReference type="InterPro" id="IPR036737">
    <property type="entry name" value="OmpA-like_sf"/>
</dbReference>
<feature type="region of interest" description="Disordered" evidence="1">
    <location>
        <begin position="829"/>
        <end position="852"/>
    </location>
</feature>
<feature type="transmembrane region" description="Helical" evidence="2">
    <location>
        <begin position="31"/>
        <end position="54"/>
    </location>
</feature>
<keyword evidence="2" id="KW-0472">Membrane</keyword>
<evidence type="ECO:0000313" key="3">
    <source>
        <dbReference type="EMBL" id="VVE33245.1"/>
    </source>
</evidence>
<dbReference type="Gene3D" id="3.30.1330.60">
    <property type="entry name" value="OmpA-like domain"/>
    <property type="match status" value="1"/>
</dbReference>
<feature type="compositionally biased region" description="Basic and acidic residues" evidence="1">
    <location>
        <begin position="1"/>
        <end position="10"/>
    </location>
</feature>
<accession>A0A5E4XAJ8</accession>
<protein>
    <recommendedName>
        <fullName evidence="5">DUF748 domain-containing protein</fullName>
    </recommendedName>
</protein>
<dbReference type="OrthoDB" id="9757969at2"/>
<gene>
    <name evidence="3" type="ORF">PTE30175_03669</name>
</gene>
<proteinExistence type="predicted"/>
<feature type="region of interest" description="Disordered" evidence="1">
    <location>
        <begin position="1"/>
        <end position="23"/>
    </location>
</feature>
<keyword evidence="2" id="KW-0812">Transmembrane</keyword>
<dbReference type="InterPro" id="IPR008023">
    <property type="entry name" value="DUF748"/>
</dbReference>
<evidence type="ECO:0000256" key="1">
    <source>
        <dbReference type="SAM" id="MobiDB-lite"/>
    </source>
</evidence>
<reference evidence="3 4" key="1">
    <citation type="submission" date="2019-08" db="EMBL/GenBank/DDBJ databases">
        <authorList>
            <person name="Peeters C."/>
        </authorList>
    </citation>
    <scope>NUCLEOTIDE SEQUENCE [LARGE SCALE GENOMIC DNA]</scope>
    <source>
        <strain evidence="3 4">LMG 30175</strain>
    </source>
</reference>
<sequence length="1296" mass="137365">MADQANDRTPRLQQGLARAQQIGRSPRTRKAALWTAGVLAAFGVIGYFTVPAVLKHYAVEKLSAYLERPVTVGNVTFNPYTLRLDLKQLHIGDKAPGQPFVDIGTLRVDAAWTSLFRLAPVIDELYVDTPVIHIARTAEQRFNFSDIIDKVTAGPPKPQPSEPARFSLSNVQIRNGSVQFDDQVRNEKHAVEKLNVGVPFIANLPSDTDIFVKPLLQASVDGAALDISGQTKPFAKSLESSVDIKLDRLDIPRYLGYVPTELPVVLKKGELTTDLQLKFRREASVNRVVVAGKVSLDDVAVDGRKGEKIATLKHAAANLANLEPLRNIYHVNTVVVDGLDQNLVIAKDGTLALAQLAPQGHPEANAAQSVPGPAAASAPQAASGAMAAKPAAPAGNPLDLLLGDVQLTNSAVHVTDNRAAKPAQVALDDIHVGVKNLATLGKTPATYDVGLKLSGGGTLDAKGAFDLPKRTAGGDIDAKDIALGPLLPFAQGALAGDLKHGTIGAQVKFHTSFGSATPELQIAPATATLDQIEWLTGNKGDAPLKLAHAEAKLSHFDLAKRQVVVDDVQIKGLDVAALRDKDGKINLMALAGNNGAAANVNGRAAPKAAPKRVAAKPSAAKTGNGDWQWQIGRVSLEDASLGLEDRAVKGRPVQARFSPLNVTVKGVSQDMGKPMQLEVKGALNKKGTLTATGSVTPQPLAGDLQIRTEKLDLAAFDSYMSDQLNASIASALLSSDGRATFAQKGATTQATYRGDATLGNVRLLDKVSADDFMRWNSLAVQKINVAVGAGKPNVQIGNVALSTFYARLIISPNGHLNLADVVGNKQEAPKSLTRANPGVPLDTKSASQADAAMSETIGGKPPLDAVASAVEAGQPLPSEAGAPPAKKDAGPGYGAGKALPADVMVGRITLQGGNVNFTDNFVKPNYTANLTSIGGRIGAFGTATTTPADVVLQGKVNRNAPINITGKINPLAPMAFVDLGAKADGIELTNLTPYSTKYAGYPIEKGKLTVDVHYLLDQAKLTANNHIFIDQLTFGDRVESPTATNLPVRLAVSLLKNSRGEIDVNIPISGSLDDPQFSLGGVIFRAFVNLIVKAVTAPFSLLASAFGGSGAEELSYVAFAPGRARLTPEEEKKLDTLVKALKDRPSLKMDIVGRVDPSKDTQGLREAMADRRIKAQKVKSMVGKGESIDIDSVTVEPNERDKFLTAAYKAEDFPKPKNMIGFTKSLPPDEMEKLLVENMKVTDDDLRRLADRRAQNVQSWMDGKIEPDRVFVVSPKLTADGIKDKGATTRVDFALK</sequence>
<dbReference type="RefSeq" id="WP_150698478.1">
    <property type="nucleotide sequence ID" value="NZ_CABPRZ010000016.1"/>
</dbReference>
<keyword evidence="2" id="KW-1133">Transmembrane helix</keyword>
<name>A0A5E4XAJ8_9BURK</name>
<evidence type="ECO:0008006" key="5">
    <source>
        <dbReference type="Google" id="ProtNLM"/>
    </source>
</evidence>
<organism evidence="3 4">
    <name type="scientific">Pandoraea terrae</name>
    <dbReference type="NCBI Taxonomy" id="1537710"/>
    <lineage>
        <taxon>Bacteria</taxon>
        <taxon>Pseudomonadati</taxon>
        <taxon>Pseudomonadota</taxon>
        <taxon>Betaproteobacteria</taxon>
        <taxon>Burkholderiales</taxon>
        <taxon>Burkholderiaceae</taxon>
        <taxon>Pandoraea</taxon>
    </lineage>
</organism>
<evidence type="ECO:0000256" key="2">
    <source>
        <dbReference type="SAM" id="Phobius"/>
    </source>
</evidence>
<feature type="region of interest" description="Disordered" evidence="1">
    <location>
        <begin position="874"/>
        <end position="893"/>
    </location>
</feature>
<dbReference type="PANTHER" id="PTHR30441:SF8">
    <property type="entry name" value="DUF748 DOMAIN-CONTAINING PROTEIN"/>
    <property type="match status" value="1"/>
</dbReference>
<dbReference type="Pfam" id="PF05359">
    <property type="entry name" value="DUF748"/>
    <property type="match status" value="3"/>
</dbReference>
<keyword evidence="4" id="KW-1185">Reference proteome</keyword>